<proteinExistence type="predicted"/>
<dbReference type="HOGENOM" id="CLU_355050_0_0_1"/>
<sequence length="791" mass="85058">MNPPPPQQQPERRPPPELSDDVLAEIFSRIPPDDPAILVRVSAVCKPWRRLISGRIFLSRYHALHRAPPILGFFCEEKALTGPFSSFVRTTSFRPIIPDRGGGGDGWLIPCDSRHGRAFFITQPPLQLLVLDPITGMERPLCAPQLWANNIKWSAAVLCAVDGCGHHDCHGRAFRVALVGTDVAGGATHAAVYSSETYAWSDPTSIDHHPNARVQARRPSVLVGNARLYFLCDNNTSIVEFDMATMTLSVIPSPPPLAGPGHEDVCGALPVTAEGGGLGFAAILKQSRTLHQWSKEEATNQWKHLEHVRDLEQLLPYTVGMYGHDPFSRTSNLLIGFADGVIVVRTHDGVFTVELGSSRPPKKVSRRSAIVAAFPYLSFCTPDATIQSQTLAKQESSMYPWRNIDWTLLYPWTNIQWSAAVLCAVEGCGHGHLDCHGGDPFRVALVGTDAAGTTHAALYSSQTAAWSGPASIDHHPDAFVQARRPSVLVGNALYFLCDNTTSIVEFDMATMTLSVIPSPPLPEDVYGALLMTAEGGGLGFAAVLERSNLHLWSKPKEEWEHLQDVRDLKTLLPQGSISMMNNLLIGFADGGVRVVVVRTYHGPFIVELGSTGPARVALRRSGINAVFPYTSFCTPDQKQGTMREEALNPDHLALLRVLFIARALQLLPGHLPLIGGEHLQQPLRLLQGGAQPGNLQLLGGLQRGHHLPHLLPRPRRQVAEGAAGRLVVGVLDEGVALALVGGRVEGGEAEGADGADELAGVAELGLGGVEADVADVDDAAAAAVHVGHGGG</sequence>
<protein>
    <recommendedName>
        <fullName evidence="1">F-box domain-containing protein</fullName>
    </recommendedName>
</protein>
<accession>A0A0E0DZV9</accession>
<dbReference type="PANTHER" id="PTHR32133">
    <property type="entry name" value="OS07G0120400 PROTEIN"/>
    <property type="match status" value="1"/>
</dbReference>
<evidence type="ECO:0000313" key="2">
    <source>
        <dbReference type="EnsemblPlants" id="OMERI06G11000.1"/>
    </source>
</evidence>
<dbReference type="SMART" id="SM00256">
    <property type="entry name" value="FBOX"/>
    <property type="match status" value="1"/>
</dbReference>
<dbReference type="InterPro" id="IPR001810">
    <property type="entry name" value="F-box_dom"/>
</dbReference>
<dbReference type="EnsemblPlants" id="OMERI06G11000.1">
    <property type="protein sequence ID" value="OMERI06G11000.1"/>
    <property type="gene ID" value="OMERI06G11000"/>
</dbReference>
<dbReference type="Proteomes" id="UP000008021">
    <property type="component" value="Chromosome 6"/>
</dbReference>
<dbReference type="eggNOG" id="ENOG502SKDB">
    <property type="taxonomic scope" value="Eukaryota"/>
</dbReference>
<reference evidence="2" key="2">
    <citation type="submission" date="2018-05" db="EMBL/GenBank/DDBJ databases">
        <title>OmerRS3 (Oryza meridionalis Reference Sequence Version 3).</title>
        <authorList>
            <person name="Zhang J."/>
            <person name="Kudrna D."/>
            <person name="Lee S."/>
            <person name="Talag J."/>
            <person name="Welchert J."/>
            <person name="Wing R.A."/>
        </authorList>
    </citation>
    <scope>NUCLEOTIDE SEQUENCE [LARGE SCALE GENOMIC DNA]</scope>
    <source>
        <strain evidence="2">cv. OR44</strain>
    </source>
</reference>
<dbReference type="Gene3D" id="1.20.1280.50">
    <property type="match status" value="1"/>
</dbReference>
<dbReference type="AlphaFoldDB" id="A0A0E0DZV9"/>
<dbReference type="PANTHER" id="PTHR32133:SF366">
    <property type="entry name" value="OS07G0122900 PROTEIN"/>
    <property type="match status" value="1"/>
</dbReference>
<dbReference type="Pfam" id="PF00646">
    <property type="entry name" value="F-box"/>
    <property type="match status" value="1"/>
</dbReference>
<organism evidence="2">
    <name type="scientific">Oryza meridionalis</name>
    <dbReference type="NCBI Taxonomy" id="40149"/>
    <lineage>
        <taxon>Eukaryota</taxon>
        <taxon>Viridiplantae</taxon>
        <taxon>Streptophyta</taxon>
        <taxon>Embryophyta</taxon>
        <taxon>Tracheophyta</taxon>
        <taxon>Spermatophyta</taxon>
        <taxon>Magnoliopsida</taxon>
        <taxon>Liliopsida</taxon>
        <taxon>Poales</taxon>
        <taxon>Poaceae</taxon>
        <taxon>BOP clade</taxon>
        <taxon>Oryzoideae</taxon>
        <taxon>Oryzeae</taxon>
        <taxon>Oryzinae</taxon>
        <taxon>Oryza</taxon>
    </lineage>
</organism>
<keyword evidence="3" id="KW-1185">Reference proteome</keyword>
<reference evidence="2" key="1">
    <citation type="submission" date="2015-04" db="UniProtKB">
        <authorList>
            <consortium name="EnsemblPlants"/>
        </authorList>
    </citation>
    <scope>IDENTIFICATION</scope>
</reference>
<dbReference type="SUPFAM" id="SSF81383">
    <property type="entry name" value="F-box domain"/>
    <property type="match status" value="1"/>
</dbReference>
<evidence type="ECO:0000259" key="1">
    <source>
        <dbReference type="SMART" id="SM00256"/>
    </source>
</evidence>
<dbReference type="Gramene" id="OMERI06G11000.1">
    <property type="protein sequence ID" value="OMERI06G11000.1"/>
    <property type="gene ID" value="OMERI06G11000"/>
</dbReference>
<feature type="domain" description="F-box" evidence="1">
    <location>
        <begin position="18"/>
        <end position="61"/>
    </location>
</feature>
<name>A0A0E0DZV9_9ORYZ</name>
<dbReference type="InterPro" id="IPR036047">
    <property type="entry name" value="F-box-like_dom_sf"/>
</dbReference>
<evidence type="ECO:0000313" key="3">
    <source>
        <dbReference type="Proteomes" id="UP000008021"/>
    </source>
</evidence>